<dbReference type="HOGENOM" id="CLU_1276421_0_0_5"/>
<name>M4VKY6_9BACT</name>
<dbReference type="SUPFAM" id="SSF51306">
    <property type="entry name" value="LexA/Signal peptidase"/>
    <property type="match status" value="1"/>
</dbReference>
<dbReference type="PROSITE" id="PS50943">
    <property type="entry name" value="HTH_CROC1"/>
    <property type="match status" value="1"/>
</dbReference>
<dbReference type="EMBL" id="CP003538">
    <property type="protein sequence ID" value="AGH98776.1"/>
    <property type="molecule type" value="Genomic_DNA"/>
</dbReference>
<evidence type="ECO:0000313" key="5">
    <source>
        <dbReference type="EMBL" id="AGH98776.1"/>
    </source>
</evidence>
<dbReference type="OrthoDB" id="9802364at2"/>
<dbReference type="InterPro" id="IPR036286">
    <property type="entry name" value="LexA/Signal_pep-like_sf"/>
</dbReference>
<dbReference type="PANTHER" id="PTHR40661">
    <property type="match status" value="1"/>
</dbReference>
<dbReference type="InterPro" id="IPR015927">
    <property type="entry name" value="Peptidase_S24_S26A/B/C"/>
</dbReference>
<dbReference type="InterPro" id="IPR001387">
    <property type="entry name" value="Cro/C1-type_HTH"/>
</dbReference>
<feature type="domain" description="HTH cro/C1-type" evidence="4">
    <location>
        <begin position="29"/>
        <end position="71"/>
    </location>
</feature>
<evidence type="ECO:0000256" key="1">
    <source>
        <dbReference type="ARBA" id="ARBA00023015"/>
    </source>
</evidence>
<dbReference type="InterPro" id="IPR039418">
    <property type="entry name" value="LexA-like"/>
</dbReference>
<dbReference type="RefSeq" id="WP_015468303.1">
    <property type="nucleotide sequence ID" value="NC_020812.1"/>
</dbReference>
<dbReference type="InterPro" id="IPR010982">
    <property type="entry name" value="Lambda_DNA-bd_dom_sf"/>
</dbReference>
<evidence type="ECO:0000259" key="4">
    <source>
        <dbReference type="PROSITE" id="PS50943"/>
    </source>
</evidence>
<dbReference type="Pfam" id="PF01381">
    <property type="entry name" value="HTH_3"/>
    <property type="match status" value="1"/>
</dbReference>
<dbReference type="SUPFAM" id="SSF47413">
    <property type="entry name" value="lambda repressor-like DNA-binding domains"/>
    <property type="match status" value="1"/>
</dbReference>
<evidence type="ECO:0000256" key="3">
    <source>
        <dbReference type="ARBA" id="ARBA00023163"/>
    </source>
</evidence>
<keyword evidence="1" id="KW-0805">Transcription regulation</keyword>
<dbReference type="KEGG" id="man:A11S_1975"/>
<keyword evidence="2" id="KW-0238">DNA-binding</keyword>
<dbReference type="GO" id="GO:0003677">
    <property type="term" value="F:DNA binding"/>
    <property type="evidence" value="ECO:0007669"/>
    <property type="project" value="UniProtKB-KW"/>
</dbReference>
<accession>M4VKY6</accession>
<dbReference type="Pfam" id="PF00717">
    <property type="entry name" value="Peptidase_S24"/>
    <property type="match status" value="1"/>
</dbReference>
<reference evidence="5 6" key="1">
    <citation type="journal article" date="2013" name="ISME J.">
        <title>By their genes ye shall know them: genomic signatures of predatory bacteria.</title>
        <authorList>
            <person name="Pasternak Z."/>
            <person name="Pietrokovski S."/>
            <person name="Rotem O."/>
            <person name="Gophna U."/>
            <person name="Lurie-Weinberger M.N."/>
            <person name="Jurkevitch E."/>
        </authorList>
    </citation>
    <scope>NUCLEOTIDE SEQUENCE [LARGE SCALE GENOMIC DNA]</scope>
    <source>
        <strain evidence="5">EPB</strain>
    </source>
</reference>
<protein>
    <submittedName>
        <fullName evidence="5">Putative c repressor</fullName>
    </submittedName>
</protein>
<gene>
    <name evidence="5" type="ORF">A11S_1975</name>
</gene>
<dbReference type="PANTHER" id="PTHR40661:SF3">
    <property type="entry name" value="FELS-1 PROPHAGE TRANSCRIPTIONAL REGULATOR"/>
    <property type="match status" value="1"/>
</dbReference>
<dbReference type="Gene3D" id="2.10.109.10">
    <property type="entry name" value="Umud Fragment, subunit A"/>
    <property type="match status" value="1"/>
</dbReference>
<sequence>MAPKPDTNAETDSDFIARIARLVTRAGGQNALARASGLSLGAIQRYLKGGEPTRGALIRLATAGNVSLDWLVYGGMDEQSSPAHNPVPVYGFAECGLQGWYNPVRYKINATLDWPDPELYAVVASGLSMVPEGIHPGHICIISPNTRAHTGDAVLIRRNDGASTIKRLVREDDIWVHVQGWLDPEKENAPQIPYTDQIKRSVIEQVAPVIFIKRRA</sequence>
<dbReference type="CDD" id="cd00093">
    <property type="entry name" value="HTH_XRE"/>
    <property type="match status" value="1"/>
</dbReference>
<dbReference type="Proteomes" id="UP000011932">
    <property type="component" value="Chromosome"/>
</dbReference>
<dbReference type="STRING" id="349215.A11S_1975"/>
<evidence type="ECO:0000313" key="6">
    <source>
        <dbReference type="Proteomes" id="UP000011932"/>
    </source>
</evidence>
<dbReference type="Gene3D" id="1.10.260.40">
    <property type="entry name" value="lambda repressor-like DNA-binding domains"/>
    <property type="match status" value="1"/>
</dbReference>
<dbReference type="CDD" id="cd06529">
    <property type="entry name" value="S24_LexA-like"/>
    <property type="match status" value="1"/>
</dbReference>
<dbReference type="AlphaFoldDB" id="M4VKY6"/>
<organism evidence="5 6">
    <name type="scientific">Micavibrio aeruginosavorus EPB</name>
    <dbReference type="NCBI Taxonomy" id="349215"/>
    <lineage>
        <taxon>Bacteria</taxon>
        <taxon>Pseudomonadati</taxon>
        <taxon>Bdellovibrionota</taxon>
        <taxon>Bdellovibrionia</taxon>
        <taxon>Bdellovibrionales</taxon>
        <taxon>Pseudobdellovibrionaceae</taxon>
        <taxon>Micavibrio</taxon>
    </lineage>
</organism>
<evidence type="ECO:0000256" key="2">
    <source>
        <dbReference type="ARBA" id="ARBA00023125"/>
    </source>
</evidence>
<proteinExistence type="predicted"/>
<keyword evidence="3" id="KW-0804">Transcription</keyword>